<sequence length="74" mass="8432">MTKGPLPAGGDAAWYDRPMRWAQLTLVANDPGRYDPDFWLDFIEKATEYRIVVVIVTARPKDQIEDIVAAVPWN</sequence>
<comment type="caution">
    <text evidence="1">The sequence shown here is derived from an EMBL/GenBank/DDBJ whole genome shotgun (WGS) entry which is preliminary data.</text>
</comment>
<gene>
    <name evidence="1" type="ORF">LCGC14_1707510</name>
</gene>
<name>A0A0F9JWK9_9ZZZZ</name>
<dbReference type="AlphaFoldDB" id="A0A0F9JWK9"/>
<protein>
    <submittedName>
        <fullName evidence="1">Uncharacterized protein</fullName>
    </submittedName>
</protein>
<feature type="non-terminal residue" evidence="1">
    <location>
        <position position="74"/>
    </location>
</feature>
<evidence type="ECO:0000313" key="1">
    <source>
        <dbReference type="EMBL" id="KKM14303.1"/>
    </source>
</evidence>
<organism evidence="1">
    <name type="scientific">marine sediment metagenome</name>
    <dbReference type="NCBI Taxonomy" id="412755"/>
    <lineage>
        <taxon>unclassified sequences</taxon>
        <taxon>metagenomes</taxon>
        <taxon>ecological metagenomes</taxon>
    </lineage>
</organism>
<accession>A0A0F9JWK9</accession>
<dbReference type="EMBL" id="LAZR01015178">
    <property type="protein sequence ID" value="KKM14303.1"/>
    <property type="molecule type" value="Genomic_DNA"/>
</dbReference>
<proteinExistence type="predicted"/>
<reference evidence="1" key="1">
    <citation type="journal article" date="2015" name="Nature">
        <title>Complex archaea that bridge the gap between prokaryotes and eukaryotes.</title>
        <authorList>
            <person name="Spang A."/>
            <person name="Saw J.H."/>
            <person name="Jorgensen S.L."/>
            <person name="Zaremba-Niedzwiedzka K."/>
            <person name="Martijn J."/>
            <person name="Lind A.E."/>
            <person name="van Eijk R."/>
            <person name="Schleper C."/>
            <person name="Guy L."/>
            <person name="Ettema T.J."/>
        </authorList>
    </citation>
    <scope>NUCLEOTIDE SEQUENCE</scope>
</reference>